<comment type="caution">
    <text evidence="2">The sequence shown here is derived from an EMBL/GenBank/DDBJ whole genome shotgun (WGS) entry which is preliminary data.</text>
</comment>
<sequence>MKIPHLSILFLGVVALKTYLVYGIRDDLVERDLRDDETFVVSRGELYDLVREVYRRSLELRDLDLEARGYYYDDDLYSREGRGGDGYPRDVLGEDGLYRRDPFEGGTFEDLKARGNRQTARKTIPAARKAPKLGQSMQSTQQSQPQQPQRQQPAHRCMMIGDECDTGACAKAVWAKQGCVCWEWDGGGGVQGVWV</sequence>
<dbReference type="GeneID" id="9380357"/>
<evidence type="ECO:0000256" key="1">
    <source>
        <dbReference type="SAM" id="MobiDB-lite"/>
    </source>
</evidence>
<dbReference type="KEGG" id="cci:CC1G_15238"/>
<feature type="compositionally biased region" description="Low complexity" evidence="1">
    <location>
        <begin position="135"/>
        <end position="152"/>
    </location>
</feature>
<organism evidence="2 3">
    <name type="scientific">Coprinopsis cinerea (strain Okayama-7 / 130 / ATCC MYA-4618 / FGSC 9003)</name>
    <name type="common">Inky cap fungus</name>
    <name type="synonym">Hormographiella aspergillata</name>
    <dbReference type="NCBI Taxonomy" id="240176"/>
    <lineage>
        <taxon>Eukaryota</taxon>
        <taxon>Fungi</taxon>
        <taxon>Dikarya</taxon>
        <taxon>Basidiomycota</taxon>
        <taxon>Agaricomycotina</taxon>
        <taxon>Agaricomycetes</taxon>
        <taxon>Agaricomycetidae</taxon>
        <taxon>Agaricales</taxon>
        <taxon>Agaricineae</taxon>
        <taxon>Psathyrellaceae</taxon>
        <taxon>Coprinopsis</taxon>
    </lineage>
</organism>
<feature type="region of interest" description="Disordered" evidence="1">
    <location>
        <begin position="114"/>
        <end position="154"/>
    </location>
</feature>
<dbReference type="VEuPathDB" id="FungiDB:CC1G_15238"/>
<accession>D6RQ63</accession>
<reference evidence="2 3" key="1">
    <citation type="journal article" date="2010" name="Proc. Natl. Acad. Sci. U.S.A.">
        <title>Insights into evolution of multicellular fungi from the assembled chromosomes of the mushroom Coprinopsis cinerea (Coprinus cinereus).</title>
        <authorList>
            <person name="Stajich J.E."/>
            <person name="Wilke S.K."/>
            <person name="Ahren D."/>
            <person name="Au C.H."/>
            <person name="Birren B.W."/>
            <person name="Borodovsky M."/>
            <person name="Burns C."/>
            <person name="Canback B."/>
            <person name="Casselton L.A."/>
            <person name="Cheng C.K."/>
            <person name="Deng J."/>
            <person name="Dietrich F.S."/>
            <person name="Fargo D.C."/>
            <person name="Farman M.L."/>
            <person name="Gathman A.C."/>
            <person name="Goldberg J."/>
            <person name="Guigo R."/>
            <person name="Hoegger P.J."/>
            <person name="Hooker J.B."/>
            <person name="Huggins A."/>
            <person name="James T.Y."/>
            <person name="Kamada T."/>
            <person name="Kilaru S."/>
            <person name="Kodira C."/>
            <person name="Kues U."/>
            <person name="Kupfer D."/>
            <person name="Kwan H.S."/>
            <person name="Lomsadze A."/>
            <person name="Li W."/>
            <person name="Lilly W.W."/>
            <person name="Ma L.J."/>
            <person name="Mackey A.J."/>
            <person name="Manning G."/>
            <person name="Martin F."/>
            <person name="Muraguchi H."/>
            <person name="Natvig D.O."/>
            <person name="Palmerini H."/>
            <person name="Ramesh M.A."/>
            <person name="Rehmeyer C.J."/>
            <person name="Roe B.A."/>
            <person name="Shenoy N."/>
            <person name="Stanke M."/>
            <person name="Ter-Hovhannisyan V."/>
            <person name="Tunlid A."/>
            <person name="Velagapudi R."/>
            <person name="Vision T.J."/>
            <person name="Zeng Q."/>
            <person name="Zolan M.E."/>
            <person name="Pukkila P.J."/>
        </authorList>
    </citation>
    <scope>NUCLEOTIDE SEQUENCE [LARGE SCALE GENOMIC DNA]</scope>
    <source>
        <strain evidence="3">Okayama-7 / 130 / ATCC MYA-4618 / FGSC 9003</strain>
    </source>
</reference>
<gene>
    <name evidence="2" type="ORF">CC1G_15238</name>
</gene>
<proteinExistence type="predicted"/>
<dbReference type="InParanoid" id="D6RQ63"/>
<dbReference type="RefSeq" id="XP_002910330.1">
    <property type="nucleotide sequence ID" value="XM_002910284.1"/>
</dbReference>
<dbReference type="Proteomes" id="UP000001861">
    <property type="component" value="Unassembled WGS sequence"/>
</dbReference>
<evidence type="ECO:0000313" key="3">
    <source>
        <dbReference type="Proteomes" id="UP000001861"/>
    </source>
</evidence>
<dbReference type="EMBL" id="AACS02000010">
    <property type="protein sequence ID" value="EFI26836.1"/>
    <property type="molecule type" value="Genomic_DNA"/>
</dbReference>
<keyword evidence="3" id="KW-1185">Reference proteome</keyword>
<evidence type="ECO:0000313" key="2">
    <source>
        <dbReference type="EMBL" id="EFI26836.1"/>
    </source>
</evidence>
<name>D6RQ63_COPC7</name>
<protein>
    <submittedName>
        <fullName evidence="2">Uncharacterized protein</fullName>
    </submittedName>
</protein>
<dbReference type="HOGENOM" id="CLU_1396227_0_0_1"/>
<dbReference type="AlphaFoldDB" id="D6RQ63"/>